<accession>A0ABZ2KNE7</accession>
<dbReference type="InterPro" id="IPR009081">
    <property type="entry name" value="PP-bd_ACP"/>
</dbReference>
<dbReference type="Pfam" id="PF00550">
    <property type="entry name" value="PP-binding"/>
    <property type="match status" value="1"/>
</dbReference>
<dbReference type="PROSITE" id="PS50075">
    <property type="entry name" value="CARRIER"/>
    <property type="match status" value="1"/>
</dbReference>
<evidence type="ECO:0000259" key="1">
    <source>
        <dbReference type="PROSITE" id="PS50075"/>
    </source>
</evidence>
<protein>
    <submittedName>
        <fullName evidence="2">Phosphopantetheine-binding protein</fullName>
    </submittedName>
</protein>
<dbReference type="RefSeq" id="WP_394849108.1">
    <property type="nucleotide sequence ID" value="NZ_CP089982.1"/>
</dbReference>
<dbReference type="Gene3D" id="1.10.1200.10">
    <property type="entry name" value="ACP-like"/>
    <property type="match status" value="1"/>
</dbReference>
<dbReference type="EMBL" id="CP089982">
    <property type="protein sequence ID" value="WXA98499.1"/>
    <property type="molecule type" value="Genomic_DNA"/>
</dbReference>
<dbReference type="Proteomes" id="UP001379533">
    <property type="component" value="Chromosome"/>
</dbReference>
<proteinExistence type="predicted"/>
<dbReference type="InterPro" id="IPR036736">
    <property type="entry name" value="ACP-like_sf"/>
</dbReference>
<dbReference type="SUPFAM" id="SSF47336">
    <property type="entry name" value="ACP-like"/>
    <property type="match status" value="1"/>
</dbReference>
<feature type="domain" description="Carrier" evidence="1">
    <location>
        <begin position="1"/>
        <end position="78"/>
    </location>
</feature>
<gene>
    <name evidence="2" type="ORF">LZC95_16870</name>
</gene>
<evidence type="ECO:0000313" key="3">
    <source>
        <dbReference type="Proteomes" id="UP001379533"/>
    </source>
</evidence>
<evidence type="ECO:0000313" key="2">
    <source>
        <dbReference type="EMBL" id="WXA98499.1"/>
    </source>
</evidence>
<keyword evidence="3" id="KW-1185">Reference proteome</keyword>
<reference evidence="2 3" key="1">
    <citation type="submission" date="2021-12" db="EMBL/GenBank/DDBJ databases">
        <title>Discovery of the Pendulisporaceae a myxobacterial family with distinct sporulation behavior and unique specialized metabolism.</title>
        <authorList>
            <person name="Garcia R."/>
            <person name="Popoff A."/>
            <person name="Bader C.D."/>
            <person name="Loehr J."/>
            <person name="Walesch S."/>
            <person name="Walt C."/>
            <person name="Boldt J."/>
            <person name="Bunk B."/>
            <person name="Haeckl F.J.F.P.J."/>
            <person name="Gunesch A.P."/>
            <person name="Birkelbach J."/>
            <person name="Nuebel U."/>
            <person name="Pietschmann T."/>
            <person name="Bach T."/>
            <person name="Mueller R."/>
        </authorList>
    </citation>
    <scope>NUCLEOTIDE SEQUENCE [LARGE SCALE GENOMIC DNA]</scope>
    <source>
        <strain evidence="2 3">MSr12523</strain>
    </source>
</reference>
<sequence length="84" mass="9455">MIKAAISEYMEQNFLFKFDDEITESTDLFKAGIMDSFGYVQLMQFLQENFDIKFSKQELLSDVISSLSGIVEAVEAKLEAGKAA</sequence>
<organism evidence="2 3">
    <name type="scientific">Pendulispora brunnea</name>
    <dbReference type="NCBI Taxonomy" id="2905690"/>
    <lineage>
        <taxon>Bacteria</taxon>
        <taxon>Pseudomonadati</taxon>
        <taxon>Myxococcota</taxon>
        <taxon>Myxococcia</taxon>
        <taxon>Myxococcales</taxon>
        <taxon>Sorangiineae</taxon>
        <taxon>Pendulisporaceae</taxon>
        <taxon>Pendulispora</taxon>
    </lineage>
</organism>
<name>A0ABZ2KNE7_9BACT</name>